<name>E4TTK9_MARTH</name>
<feature type="signal peptide" evidence="1">
    <location>
        <begin position="1"/>
        <end position="21"/>
    </location>
</feature>
<dbReference type="AlphaFoldDB" id="E4TTK9"/>
<reference evidence="2 3" key="1">
    <citation type="journal article" date="2011" name="Stand. Genomic Sci.">
        <title>Complete genome sequence of Marivirga tractuosa type strain (H-43).</title>
        <authorList>
            <person name="Pagani I."/>
            <person name="Chertkov O."/>
            <person name="Lapidus A."/>
            <person name="Lucas S."/>
            <person name="Del Rio T.G."/>
            <person name="Tice H."/>
            <person name="Copeland A."/>
            <person name="Cheng J.F."/>
            <person name="Nolan M."/>
            <person name="Saunders E."/>
            <person name="Pitluck S."/>
            <person name="Held B."/>
            <person name="Goodwin L."/>
            <person name="Liolios K."/>
            <person name="Ovchinikova G."/>
            <person name="Ivanova N."/>
            <person name="Mavromatis K."/>
            <person name="Pati A."/>
            <person name="Chen A."/>
            <person name="Palaniappan K."/>
            <person name="Land M."/>
            <person name="Hauser L."/>
            <person name="Jeffries C.D."/>
            <person name="Detter J.C."/>
            <person name="Han C."/>
            <person name="Tapia R."/>
            <person name="Ngatchou-Djao O.D."/>
            <person name="Rohde M."/>
            <person name="Goker M."/>
            <person name="Spring S."/>
            <person name="Sikorski J."/>
            <person name="Woyke T."/>
            <person name="Bristow J."/>
            <person name="Eisen J.A."/>
            <person name="Markowitz V."/>
            <person name="Hugenholtz P."/>
            <person name="Klenk H.P."/>
            <person name="Kyrpides N.C."/>
        </authorList>
    </citation>
    <scope>NUCLEOTIDE SEQUENCE [LARGE SCALE GENOMIC DNA]</scope>
    <source>
        <strain evidence="3">ATCC 23168 / DSM 4126 / NBRC 15989 / NCIMB 1408 / VKM B-1430 / H-43</strain>
    </source>
</reference>
<proteinExistence type="predicted"/>
<evidence type="ECO:0000313" key="2">
    <source>
        <dbReference type="EMBL" id="ADR20926.1"/>
    </source>
</evidence>
<dbReference type="eggNOG" id="ENOG502ZP0V">
    <property type="taxonomic scope" value="Bacteria"/>
</dbReference>
<accession>E4TTK9</accession>
<dbReference type="PROSITE" id="PS51257">
    <property type="entry name" value="PROKAR_LIPOPROTEIN"/>
    <property type="match status" value="1"/>
</dbReference>
<evidence type="ECO:0000313" key="3">
    <source>
        <dbReference type="Proteomes" id="UP000008720"/>
    </source>
</evidence>
<dbReference type="RefSeq" id="WP_013453077.1">
    <property type="nucleotide sequence ID" value="NC_014759.1"/>
</dbReference>
<dbReference type="STRING" id="643867.Ftrac_0924"/>
<organism evidence="2 3">
    <name type="scientific">Marivirga tractuosa (strain ATCC 23168 / DSM 4126 / NBRC 15989 / NCIMB 1408 / VKM B-1430 / H-43)</name>
    <name type="common">Microscilla tractuosa</name>
    <name type="synonym">Flexibacter tractuosus</name>
    <dbReference type="NCBI Taxonomy" id="643867"/>
    <lineage>
        <taxon>Bacteria</taxon>
        <taxon>Pseudomonadati</taxon>
        <taxon>Bacteroidota</taxon>
        <taxon>Cytophagia</taxon>
        <taxon>Cytophagales</taxon>
        <taxon>Marivirgaceae</taxon>
        <taxon>Marivirga</taxon>
    </lineage>
</organism>
<gene>
    <name evidence="2" type="ordered locus">Ftrac_0924</name>
</gene>
<dbReference type="EMBL" id="CP002349">
    <property type="protein sequence ID" value="ADR20926.1"/>
    <property type="molecule type" value="Genomic_DNA"/>
</dbReference>
<keyword evidence="1" id="KW-0732">Signal</keyword>
<evidence type="ECO:0000256" key="1">
    <source>
        <dbReference type="SAM" id="SignalP"/>
    </source>
</evidence>
<dbReference type="OrthoDB" id="838963at2"/>
<dbReference type="Proteomes" id="UP000008720">
    <property type="component" value="Chromosome"/>
</dbReference>
<keyword evidence="3" id="KW-1185">Reference proteome</keyword>
<sequence length="165" mass="17886">MKKFNLLTVLFLGLFVFQACNSDEKATEGEIEGKWNVSDLSFDFTINGEDFSDYFSDDPSTADLVESILTASYQDSFGGTLEFKSDGSYVATGDNNSTDEGTWSVNSDGTVLTLDGGTAEEFAFDIVTSTNSSLVLQFTQTESQDIDFDGTVDEVSTSLNLSLSK</sequence>
<evidence type="ECO:0008006" key="4">
    <source>
        <dbReference type="Google" id="ProtNLM"/>
    </source>
</evidence>
<dbReference type="KEGG" id="mtt:Ftrac_0924"/>
<feature type="chain" id="PRO_5003188251" description="Lipocalin-like domain-containing protein" evidence="1">
    <location>
        <begin position="22"/>
        <end position="165"/>
    </location>
</feature>
<protein>
    <recommendedName>
        <fullName evidence="4">Lipocalin-like domain-containing protein</fullName>
    </recommendedName>
</protein>
<dbReference type="HOGENOM" id="CLU_1625117_0_0_10"/>